<accession>A0A554JEB3</accession>
<protein>
    <submittedName>
        <fullName evidence="4">Membrane protease subunit, stomatin/prohibitin family</fullName>
    </submittedName>
</protein>
<dbReference type="GO" id="GO:0008233">
    <property type="term" value="F:peptidase activity"/>
    <property type="evidence" value="ECO:0007669"/>
    <property type="project" value="UniProtKB-KW"/>
</dbReference>
<evidence type="ECO:0000313" key="4">
    <source>
        <dbReference type="EMBL" id="TSC66634.1"/>
    </source>
</evidence>
<dbReference type="EMBL" id="VMFF01000002">
    <property type="protein sequence ID" value="TSC66634.1"/>
    <property type="molecule type" value="Genomic_DNA"/>
</dbReference>
<dbReference type="Proteomes" id="UP000319613">
    <property type="component" value="Unassembled WGS sequence"/>
</dbReference>
<feature type="compositionally biased region" description="Basic residues" evidence="1">
    <location>
        <begin position="83"/>
        <end position="101"/>
    </location>
</feature>
<feature type="region of interest" description="Disordered" evidence="1">
    <location>
        <begin position="39"/>
        <end position="122"/>
    </location>
</feature>
<name>A0A554JEB3_9BACT</name>
<reference evidence="4 5" key="1">
    <citation type="submission" date="2017-07" db="EMBL/GenBank/DDBJ databases">
        <title>Mechanisms for carbon and nitrogen cycling indicate functional differentiation within the Candidate Phyla Radiation.</title>
        <authorList>
            <person name="Danczak R.E."/>
            <person name="Johnston M.D."/>
            <person name="Kenah C."/>
            <person name="Slattery M."/>
            <person name="Wrighton K.C."/>
            <person name="Wilkins M.J."/>
        </authorList>
    </citation>
    <scope>NUCLEOTIDE SEQUENCE [LARGE SCALE GENOMIC DNA]</scope>
    <source>
        <strain evidence="4">Gr01-1014_77</strain>
    </source>
</reference>
<dbReference type="AlphaFoldDB" id="A0A554JEB3"/>
<feature type="signal peptide" evidence="3">
    <location>
        <begin position="1"/>
        <end position="22"/>
    </location>
</feature>
<feature type="compositionally biased region" description="Polar residues" evidence="1">
    <location>
        <begin position="39"/>
        <end position="48"/>
    </location>
</feature>
<keyword evidence="2" id="KW-0472">Membrane</keyword>
<feature type="transmembrane region" description="Helical" evidence="2">
    <location>
        <begin position="159"/>
        <end position="177"/>
    </location>
</feature>
<feature type="compositionally biased region" description="Basic residues" evidence="1">
    <location>
        <begin position="56"/>
        <end position="73"/>
    </location>
</feature>
<comment type="caution">
    <text evidence="4">The sequence shown here is derived from an EMBL/GenBank/DDBJ whole genome shotgun (WGS) entry which is preliminary data.</text>
</comment>
<proteinExistence type="predicted"/>
<keyword evidence="4" id="KW-0378">Hydrolase</keyword>
<feature type="chain" id="PRO_5021870900" evidence="3">
    <location>
        <begin position="23"/>
        <end position="183"/>
    </location>
</feature>
<keyword evidence="2" id="KW-0812">Transmembrane</keyword>
<keyword evidence="3" id="KW-0732">Signal</keyword>
<gene>
    <name evidence="4" type="ORF">G01um101477_21</name>
</gene>
<evidence type="ECO:0000256" key="2">
    <source>
        <dbReference type="SAM" id="Phobius"/>
    </source>
</evidence>
<evidence type="ECO:0000256" key="1">
    <source>
        <dbReference type="SAM" id="MobiDB-lite"/>
    </source>
</evidence>
<keyword evidence="4" id="KW-0645">Protease</keyword>
<organism evidence="4 5">
    <name type="scientific">Candidatus Doudnabacteria bacterium Gr01-1014_77</name>
    <dbReference type="NCBI Taxonomy" id="2017133"/>
    <lineage>
        <taxon>Bacteria</taxon>
        <taxon>Candidatus Doudnaibacteriota</taxon>
    </lineage>
</organism>
<sequence length="183" mass="19747">MKYITIALMAITVLLTGSIALAQEIPVHAQAQSVESAELTTEIQSQSSTTTTKPKQATKKKKTKKKATKKQTKAKNTNAKKEVKPKKTTKKTSTKKPKKSKSISTNTTSDVERANLGTTKDTLKVEQPDALGQLINSGTIDLQAQSTEDPVPRKTARKGLAVVGISGFSGLGLMLLLKKFFPH</sequence>
<dbReference type="GO" id="GO:0006508">
    <property type="term" value="P:proteolysis"/>
    <property type="evidence" value="ECO:0007669"/>
    <property type="project" value="UniProtKB-KW"/>
</dbReference>
<evidence type="ECO:0000256" key="3">
    <source>
        <dbReference type="SAM" id="SignalP"/>
    </source>
</evidence>
<evidence type="ECO:0000313" key="5">
    <source>
        <dbReference type="Proteomes" id="UP000319613"/>
    </source>
</evidence>
<keyword evidence="2" id="KW-1133">Transmembrane helix</keyword>